<sequence>MLTKGDFDQIGKIIDSKLEQKLKPVHQKIDKMNRKLDTTIKYFDTVTTKHHKRLKRVEDHLNLPPTPDYS</sequence>
<accession>A0A1F5Z996</accession>
<gene>
    <name evidence="1" type="ORF">A2154_02680</name>
</gene>
<evidence type="ECO:0000313" key="1">
    <source>
        <dbReference type="EMBL" id="OGG08935.1"/>
    </source>
</evidence>
<reference evidence="1 2" key="1">
    <citation type="journal article" date="2016" name="Nat. Commun.">
        <title>Thousands of microbial genomes shed light on interconnected biogeochemical processes in an aquifer system.</title>
        <authorList>
            <person name="Anantharaman K."/>
            <person name="Brown C.T."/>
            <person name="Hug L.A."/>
            <person name="Sharon I."/>
            <person name="Castelle C.J."/>
            <person name="Probst A.J."/>
            <person name="Thomas B.C."/>
            <person name="Singh A."/>
            <person name="Wilkins M.J."/>
            <person name="Karaoz U."/>
            <person name="Brodie E.L."/>
            <person name="Williams K.H."/>
            <person name="Hubbard S.S."/>
            <person name="Banfield J.F."/>
        </authorList>
    </citation>
    <scope>NUCLEOTIDE SEQUENCE [LARGE SCALE GENOMIC DNA]</scope>
</reference>
<evidence type="ECO:0000313" key="2">
    <source>
        <dbReference type="Proteomes" id="UP000176854"/>
    </source>
</evidence>
<comment type="caution">
    <text evidence="1">The sequence shown here is derived from an EMBL/GenBank/DDBJ whole genome shotgun (WGS) entry which is preliminary data.</text>
</comment>
<dbReference type="Proteomes" id="UP000176854">
    <property type="component" value="Unassembled WGS sequence"/>
</dbReference>
<protein>
    <submittedName>
        <fullName evidence="1">Uncharacterized protein</fullName>
    </submittedName>
</protein>
<proteinExistence type="predicted"/>
<dbReference type="EMBL" id="MFJC01000037">
    <property type="protein sequence ID" value="OGG08935.1"/>
    <property type="molecule type" value="Genomic_DNA"/>
</dbReference>
<dbReference type="AlphaFoldDB" id="A0A1F5Z996"/>
<name>A0A1F5Z996_9BACT</name>
<organism evidence="1 2">
    <name type="scientific">Candidatus Gottesmanbacteria bacterium RBG_16_43_7</name>
    <dbReference type="NCBI Taxonomy" id="1798373"/>
    <lineage>
        <taxon>Bacteria</taxon>
        <taxon>Candidatus Gottesmaniibacteriota</taxon>
    </lineage>
</organism>